<name>M0FC01_9EURY</name>
<dbReference type="Proteomes" id="UP000011689">
    <property type="component" value="Unassembled WGS sequence"/>
</dbReference>
<reference evidence="2 3" key="1">
    <citation type="journal article" date="2014" name="PLoS Genet.">
        <title>Phylogenetically driven sequencing of extremely halophilic archaea reveals strategies for static and dynamic osmo-response.</title>
        <authorList>
            <person name="Becker E.A."/>
            <person name="Seitzer P.M."/>
            <person name="Tritt A."/>
            <person name="Larsen D."/>
            <person name="Krusor M."/>
            <person name="Yao A.I."/>
            <person name="Wu D."/>
            <person name="Madern D."/>
            <person name="Eisen J.A."/>
            <person name="Darling A.E."/>
            <person name="Facciotti M.T."/>
        </authorList>
    </citation>
    <scope>NUCLEOTIDE SEQUENCE [LARGE SCALE GENOMIC DNA]</scope>
    <source>
        <strain evidence="2 3">ATCC 700873</strain>
    </source>
</reference>
<sequence length="161" mass="16803">MSSEEEGGVLPGWVITLTTAGLGGTVVSFAQNPETFVYAIFVDGALAGWSWLLDNVFGRLYWLAELLLVDGIAVPLSRGANTAGSALYGALISLQTWAEGGMMSLGIAAPFALVISWLIIATIVAVISQLLWGLIETYLPVDSVSGALRSLWSAIAGGDEA</sequence>
<evidence type="ECO:0000313" key="2">
    <source>
        <dbReference type="EMBL" id="ELZ56767.1"/>
    </source>
</evidence>
<proteinExistence type="predicted"/>
<evidence type="ECO:0000256" key="1">
    <source>
        <dbReference type="SAM" id="Phobius"/>
    </source>
</evidence>
<dbReference type="GeneID" id="72714016"/>
<accession>M0FC01</accession>
<keyword evidence="1" id="KW-1133">Transmembrane helix</keyword>
<dbReference type="STRING" id="1227481.C467_07837"/>
<feature type="transmembrane region" description="Helical" evidence="1">
    <location>
        <begin position="36"/>
        <end position="53"/>
    </location>
</feature>
<keyword evidence="3" id="KW-1185">Reference proteome</keyword>
<feature type="transmembrane region" description="Helical" evidence="1">
    <location>
        <begin position="12"/>
        <end position="30"/>
    </location>
</feature>
<protein>
    <submittedName>
        <fullName evidence="2">Uncharacterized protein</fullName>
    </submittedName>
</protein>
<dbReference type="OrthoDB" id="374547at2157"/>
<dbReference type="AlphaFoldDB" id="M0FC01"/>
<feature type="transmembrane region" description="Helical" evidence="1">
    <location>
        <begin position="111"/>
        <end position="135"/>
    </location>
</feature>
<gene>
    <name evidence="2" type="ORF">C467_07837</name>
</gene>
<comment type="caution">
    <text evidence="2">The sequence shown here is derived from an EMBL/GenBank/DDBJ whole genome shotgun (WGS) entry which is preliminary data.</text>
</comment>
<keyword evidence="1" id="KW-0812">Transmembrane</keyword>
<dbReference type="PATRIC" id="fig|1227481.4.peg.1557"/>
<evidence type="ECO:0000313" key="3">
    <source>
        <dbReference type="Proteomes" id="UP000011689"/>
    </source>
</evidence>
<dbReference type="RefSeq" id="WP_008583741.1">
    <property type="nucleotide sequence ID" value="NZ_AOJO01000035.1"/>
</dbReference>
<organism evidence="2 3">
    <name type="scientific">Halorubrum hochstenium ATCC 700873</name>
    <dbReference type="NCBI Taxonomy" id="1227481"/>
    <lineage>
        <taxon>Archaea</taxon>
        <taxon>Methanobacteriati</taxon>
        <taxon>Methanobacteriota</taxon>
        <taxon>Stenosarchaea group</taxon>
        <taxon>Halobacteria</taxon>
        <taxon>Halobacteriales</taxon>
        <taxon>Haloferacaceae</taxon>
        <taxon>Halorubrum</taxon>
    </lineage>
</organism>
<dbReference type="EMBL" id="AOJO01000035">
    <property type="protein sequence ID" value="ELZ56767.1"/>
    <property type="molecule type" value="Genomic_DNA"/>
</dbReference>
<keyword evidence="1" id="KW-0472">Membrane</keyword>